<reference evidence="2" key="1">
    <citation type="submission" date="2021-05" db="EMBL/GenBank/DDBJ databases">
        <authorList>
            <person name="Alioto T."/>
            <person name="Alioto T."/>
            <person name="Gomez Garrido J."/>
        </authorList>
    </citation>
    <scope>NUCLEOTIDE SEQUENCE</scope>
</reference>
<feature type="compositionally biased region" description="Basic and acidic residues" evidence="1">
    <location>
        <begin position="75"/>
        <end position="91"/>
    </location>
</feature>
<dbReference type="EMBL" id="HBUF01551181">
    <property type="protein sequence ID" value="CAG6758946.1"/>
    <property type="molecule type" value="Transcribed_RNA"/>
</dbReference>
<accession>A0A8D8SIM7</accession>
<name>A0A8D8SIM7_9HEMI</name>
<proteinExistence type="predicted"/>
<dbReference type="EMBL" id="HBUF01009382">
    <property type="protein sequence ID" value="CAG6607885.1"/>
    <property type="molecule type" value="Transcribed_RNA"/>
</dbReference>
<evidence type="ECO:0000313" key="2">
    <source>
        <dbReference type="EMBL" id="CAG6668865.1"/>
    </source>
</evidence>
<feature type="compositionally biased region" description="Basic and acidic residues" evidence="1">
    <location>
        <begin position="124"/>
        <end position="133"/>
    </location>
</feature>
<feature type="region of interest" description="Disordered" evidence="1">
    <location>
        <begin position="52"/>
        <end position="152"/>
    </location>
</feature>
<dbReference type="EMBL" id="HBUF01219753">
    <property type="protein sequence ID" value="CAG6668865.1"/>
    <property type="molecule type" value="Transcribed_RNA"/>
</dbReference>
<dbReference type="EMBL" id="HBUF01369971">
    <property type="protein sequence ID" value="CAG6725666.1"/>
    <property type="molecule type" value="Transcribed_RNA"/>
</dbReference>
<dbReference type="EMBL" id="HBUF01009383">
    <property type="protein sequence ID" value="CAG6607886.1"/>
    <property type="molecule type" value="Transcribed_RNA"/>
</dbReference>
<organism evidence="2">
    <name type="scientific">Cacopsylla melanoneura</name>
    <dbReference type="NCBI Taxonomy" id="428564"/>
    <lineage>
        <taxon>Eukaryota</taxon>
        <taxon>Metazoa</taxon>
        <taxon>Ecdysozoa</taxon>
        <taxon>Arthropoda</taxon>
        <taxon>Hexapoda</taxon>
        <taxon>Insecta</taxon>
        <taxon>Pterygota</taxon>
        <taxon>Neoptera</taxon>
        <taxon>Paraneoptera</taxon>
        <taxon>Hemiptera</taxon>
        <taxon>Sternorrhyncha</taxon>
        <taxon>Psylloidea</taxon>
        <taxon>Psyllidae</taxon>
        <taxon>Psyllinae</taxon>
        <taxon>Cacopsylla</taxon>
    </lineage>
</organism>
<dbReference type="EMBL" id="HBUF01219752">
    <property type="protein sequence ID" value="CAG6668863.1"/>
    <property type="molecule type" value="Transcribed_RNA"/>
</dbReference>
<dbReference type="EMBL" id="HBUF01369972">
    <property type="protein sequence ID" value="CAG6725667.1"/>
    <property type="molecule type" value="Transcribed_RNA"/>
</dbReference>
<dbReference type="AlphaFoldDB" id="A0A8D8SIM7"/>
<dbReference type="EMBL" id="HBUF01009384">
    <property type="protein sequence ID" value="CAG6607887.1"/>
    <property type="molecule type" value="Transcribed_RNA"/>
</dbReference>
<sequence length="186" mass="21263">MQKKSCTNCKTQVYVACRNCPTCQHPFPKTGPIAVIMSEYEGLFRRRTERIKREKPNYYDASAFSNRKNPKKTTTKKEDKPTAKEKSEKASNKKSHAANSNKDKKDKELTQSPSLPPPTATQSTKDEAKDSSPKPRRKKLMKTKVSKDTEEETYNSIMNTQQSAQQCNVILAELNRKLFLTSWRGI</sequence>
<protein>
    <submittedName>
        <fullName evidence="2">Uncharacterized protein</fullName>
    </submittedName>
</protein>
<dbReference type="EMBL" id="HBUF01551180">
    <property type="protein sequence ID" value="CAG6758945.1"/>
    <property type="molecule type" value="Transcribed_RNA"/>
</dbReference>
<evidence type="ECO:0000256" key="1">
    <source>
        <dbReference type="SAM" id="MobiDB-lite"/>
    </source>
</evidence>
<feature type="compositionally biased region" description="Basic residues" evidence="1">
    <location>
        <begin position="134"/>
        <end position="144"/>
    </location>
</feature>